<reference evidence="4 5" key="1">
    <citation type="submission" date="2023-03" db="EMBL/GenBank/DDBJ databases">
        <title>Draft genome sequence of the bacteria which degrade cell wall of Tricholomamatutake.</title>
        <authorList>
            <person name="Konishi Y."/>
            <person name="Fukuta Y."/>
            <person name="Shirasaka N."/>
        </authorList>
    </citation>
    <scope>NUCLEOTIDE SEQUENCE [LARGE SCALE GENOMIC DNA]</scope>
    <source>
        <strain evidence="5">mu1</strain>
    </source>
</reference>
<evidence type="ECO:0000313" key="4">
    <source>
        <dbReference type="EMBL" id="GLX69337.1"/>
    </source>
</evidence>
<organism evidence="4 5">
    <name type="scientific">Paenibacillus glycanilyticus</name>
    <dbReference type="NCBI Taxonomy" id="126569"/>
    <lineage>
        <taxon>Bacteria</taxon>
        <taxon>Bacillati</taxon>
        <taxon>Bacillota</taxon>
        <taxon>Bacilli</taxon>
        <taxon>Bacillales</taxon>
        <taxon>Paenibacillaceae</taxon>
        <taxon>Paenibacillus</taxon>
    </lineage>
</organism>
<dbReference type="PANTHER" id="PTHR43046">
    <property type="entry name" value="GDP-MANNOSE MANNOSYL HYDROLASE"/>
    <property type="match status" value="1"/>
</dbReference>
<keyword evidence="2" id="KW-0378">Hydrolase</keyword>
<name>A0ABQ6GJW4_9BACL</name>
<gene>
    <name evidence="4" type="ORF">MU1_36820</name>
</gene>
<dbReference type="Pfam" id="PF00293">
    <property type="entry name" value="NUDIX"/>
    <property type="match status" value="1"/>
</dbReference>
<dbReference type="RefSeq" id="WP_284240105.1">
    <property type="nucleotide sequence ID" value="NZ_BSSQ01000014.1"/>
</dbReference>
<comment type="cofactor">
    <cofactor evidence="1">
        <name>Mg(2+)</name>
        <dbReference type="ChEBI" id="CHEBI:18420"/>
    </cofactor>
</comment>
<sequence length="150" mass="17218">MKNIRNSVKAIIIQNDQILLTKNKDDEGFFYLCPGGGQEHGENLADAVHRECLEEIGEKVEVGDLVYVRELMEKDHDGMDVSFHQVEFYFSCTLVSDSPTFEHVSLPDDHQVGVEWIDIKLLDEIRIYPAELGKRVKHKNVESRYLGDVK</sequence>
<accession>A0ABQ6GJW4</accession>
<dbReference type="Gene3D" id="3.90.79.10">
    <property type="entry name" value="Nucleoside Triphosphate Pyrophosphohydrolase"/>
    <property type="match status" value="1"/>
</dbReference>
<dbReference type="InterPro" id="IPR000086">
    <property type="entry name" value="NUDIX_hydrolase_dom"/>
</dbReference>
<evidence type="ECO:0000259" key="3">
    <source>
        <dbReference type="PROSITE" id="PS51462"/>
    </source>
</evidence>
<evidence type="ECO:0000256" key="1">
    <source>
        <dbReference type="ARBA" id="ARBA00001946"/>
    </source>
</evidence>
<proteinExistence type="predicted"/>
<keyword evidence="5" id="KW-1185">Reference proteome</keyword>
<dbReference type="CDD" id="cd18880">
    <property type="entry name" value="NUDIX_ADPRase"/>
    <property type="match status" value="1"/>
</dbReference>
<dbReference type="PROSITE" id="PS51462">
    <property type="entry name" value="NUDIX"/>
    <property type="match status" value="1"/>
</dbReference>
<evidence type="ECO:0000313" key="5">
    <source>
        <dbReference type="Proteomes" id="UP001157114"/>
    </source>
</evidence>
<protein>
    <submittedName>
        <fullName evidence="4">DNA mismatch repair protein MutT</fullName>
    </submittedName>
</protein>
<dbReference type="EMBL" id="BSSQ01000014">
    <property type="protein sequence ID" value="GLX69337.1"/>
    <property type="molecule type" value="Genomic_DNA"/>
</dbReference>
<dbReference type="Proteomes" id="UP001157114">
    <property type="component" value="Unassembled WGS sequence"/>
</dbReference>
<dbReference type="InterPro" id="IPR015797">
    <property type="entry name" value="NUDIX_hydrolase-like_dom_sf"/>
</dbReference>
<dbReference type="SUPFAM" id="SSF55811">
    <property type="entry name" value="Nudix"/>
    <property type="match status" value="1"/>
</dbReference>
<feature type="domain" description="Nudix hydrolase" evidence="3">
    <location>
        <begin position="3"/>
        <end position="138"/>
    </location>
</feature>
<comment type="caution">
    <text evidence="4">The sequence shown here is derived from an EMBL/GenBank/DDBJ whole genome shotgun (WGS) entry which is preliminary data.</text>
</comment>
<evidence type="ECO:0000256" key="2">
    <source>
        <dbReference type="ARBA" id="ARBA00022801"/>
    </source>
</evidence>
<dbReference type="PANTHER" id="PTHR43046:SF14">
    <property type="entry name" value="MUTT_NUDIX FAMILY PROTEIN"/>
    <property type="match status" value="1"/>
</dbReference>